<keyword evidence="2" id="KW-1185">Reference proteome</keyword>
<accession>A0AAV2DD57</accession>
<dbReference type="EMBL" id="OZ034815">
    <property type="protein sequence ID" value="CAL1371795.1"/>
    <property type="molecule type" value="Genomic_DNA"/>
</dbReference>
<sequence>MAGAGQWLGEMLRQEQGLQGAACDDGGEQKQRWRLAMALLAAIASCLRRERGAEATMATSDGDWRRRDGSAGGLGRWLTAVGWRRSPSVVCSTSRSKMEK</sequence>
<dbReference type="Proteomes" id="UP001497516">
    <property type="component" value="Chromosome 2"/>
</dbReference>
<name>A0AAV2DD57_9ROSI</name>
<evidence type="ECO:0000313" key="1">
    <source>
        <dbReference type="EMBL" id="CAL1371795.1"/>
    </source>
</evidence>
<proteinExistence type="predicted"/>
<evidence type="ECO:0000313" key="2">
    <source>
        <dbReference type="Proteomes" id="UP001497516"/>
    </source>
</evidence>
<reference evidence="1 2" key="1">
    <citation type="submission" date="2024-04" db="EMBL/GenBank/DDBJ databases">
        <authorList>
            <person name="Fracassetti M."/>
        </authorList>
    </citation>
    <scope>NUCLEOTIDE SEQUENCE [LARGE SCALE GENOMIC DNA]</scope>
</reference>
<gene>
    <name evidence="1" type="ORF">LTRI10_LOCUS13839</name>
</gene>
<organism evidence="1 2">
    <name type="scientific">Linum trigynum</name>
    <dbReference type="NCBI Taxonomy" id="586398"/>
    <lineage>
        <taxon>Eukaryota</taxon>
        <taxon>Viridiplantae</taxon>
        <taxon>Streptophyta</taxon>
        <taxon>Embryophyta</taxon>
        <taxon>Tracheophyta</taxon>
        <taxon>Spermatophyta</taxon>
        <taxon>Magnoliopsida</taxon>
        <taxon>eudicotyledons</taxon>
        <taxon>Gunneridae</taxon>
        <taxon>Pentapetalae</taxon>
        <taxon>rosids</taxon>
        <taxon>fabids</taxon>
        <taxon>Malpighiales</taxon>
        <taxon>Linaceae</taxon>
        <taxon>Linum</taxon>
    </lineage>
</organism>
<protein>
    <submittedName>
        <fullName evidence="1">Uncharacterized protein</fullName>
    </submittedName>
</protein>
<dbReference type="AlphaFoldDB" id="A0AAV2DD57"/>